<dbReference type="OrthoDB" id="10273582at2759"/>
<evidence type="ECO:0000313" key="2">
    <source>
        <dbReference type="Proteomes" id="UP000019335"/>
    </source>
</evidence>
<sequence length="118" mass="12989">MARDLPPLRTQAPSGPSGRCVQLAGGELGNHVLSHLSPPGPSLATRLNELNHRVVLKPPVGVQLGSELNNRQLSHLSKRELKNCEKNIRFKGSFKERATIFPGRGSETMAFQALRREM</sequence>
<keyword evidence="2" id="KW-1185">Reference proteome</keyword>
<reference evidence="1 2" key="1">
    <citation type="journal article" date="2014" name="Mol. Plant">
        <title>Chromosome Scale Genome Assembly and Transcriptome Profiling of Nannochloropsis gaditana in Nitrogen Depletion.</title>
        <authorList>
            <person name="Corteggiani Carpinelli E."/>
            <person name="Telatin A."/>
            <person name="Vitulo N."/>
            <person name="Forcato C."/>
            <person name="D'Angelo M."/>
            <person name="Schiavon R."/>
            <person name="Vezzi A."/>
            <person name="Giacometti G.M."/>
            <person name="Morosinotto T."/>
            <person name="Valle G."/>
        </authorList>
    </citation>
    <scope>NUCLEOTIDE SEQUENCE [LARGE SCALE GENOMIC DNA]</scope>
    <source>
        <strain evidence="1 2">B-31</strain>
    </source>
</reference>
<comment type="caution">
    <text evidence="1">The sequence shown here is derived from an EMBL/GenBank/DDBJ whole genome shotgun (WGS) entry which is preliminary data.</text>
</comment>
<evidence type="ECO:0000313" key="1">
    <source>
        <dbReference type="EMBL" id="EWM26463.1"/>
    </source>
</evidence>
<gene>
    <name evidence="1" type="ORF">Naga_101575g1</name>
</gene>
<organism evidence="1 2">
    <name type="scientific">Nannochloropsis gaditana</name>
    <dbReference type="NCBI Taxonomy" id="72520"/>
    <lineage>
        <taxon>Eukaryota</taxon>
        <taxon>Sar</taxon>
        <taxon>Stramenopiles</taxon>
        <taxon>Ochrophyta</taxon>
        <taxon>Eustigmatophyceae</taxon>
        <taxon>Eustigmatales</taxon>
        <taxon>Monodopsidaceae</taxon>
        <taxon>Nannochloropsis</taxon>
    </lineage>
</organism>
<name>W7TSI4_9STRA</name>
<dbReference type="AlphaFoldDB" id="W7TSI4"/>
<proteinExistence type="predicted"/>
<protein>
    <submittedName>
        <fullName evidence="1">Uncharacterized protein</fullName>
    </submittedName>
</protein>
<accession>W7TSI4</accession>
<dbReference type="Proteomes" id="UP000019335">
    <property type="component" value="Chromosome 8"/>
</dbReference>
<dbReference type="EMBL" id="AZIL01000646">
    <property type="protein sequence ID" value="EWM26463.1"/>
    <property type="molecule type" value="Genomic_DNA"/>
</dbReference>